<reference evidence="3" key="1">
    <citation type="journal article" date="2020" name="Stud. Mycol.">
        <title>101 Dothideomycetes genomes: a test case for predicting lifestyles and emergence of pathogens.</title>
        <authorList>
            <person name="Haridas S."/>
            <person name="Albert R."/>
            <person name="Binder M."/>
            <person name="Bloem J."/>
            <person name="Labutti K."/>
            <person name="Salamov A."/>
            <person name="Andreopoulos B."/>
            <person name="Baker S."/>
            <person name="Barry K."/>
            <person name="Bills G."/>
            <person name="Bluhm B."/>
            <person name="Cannon C."/>
            <person name="Castanera R."/>
            <person name="Culley D."/>
            <person name="Daum C."/>
            <person name="Ezra D."/>
            <person name="Gonzalez J."/>
            <person name="Henrissat B."/>
            <person name="Kuo A."/>
            <person name="Liang C."/>
            <person name="Lipzen A."/>
            <person name="Lutzoni F."/>
            <person name="Magnuson J."/>
            <person name="Mondo S."/>
            <person name="Nolan M."/>
            <person name="Ohm R."/>
            <person name="Pangilinan J."/>
            <person name="Park H.-J."/>
            <person name="Ramirez L."/>
            <person name="Alfaro M."/>
            <person name="Sun H."/>
            <person name="Tritt A."/>
            <person name="Yoshinaga Y."/>
            <person name="Zwiers L.-H."/>
            <person name="Turgeon B."/>
            <person name="Goodwin S."/>
            <person name="Spatafora J."/>
            <person name="Crous P."/>
            <person name="Grigoriev I."/>
        </authorList>
    </citation>
    <scope>NUCLEOTIDE SEQUENCE</scope>
    <source>
        <strain evidence="3">CBS 675.92</strain>
    </source>
</reference>
<evidence type="ECO:0000313" key="4">
    <source>
        <dbReference type="Proteomes" id="UP000800035"/>
    </source>
</evidence>
<accession>A0A6A5TCR1</accession>
<dbReference type="EMBL" id="ML977055">
    <property type="protein sequence ID" value="KAF1948546.1"/>
    <property type="molecule type" value="Genomic_DNA"/>
</dbReference>
<dbReference type="Pfam" id="PF12520">
    <property type="entry name" value="DUF3723"/>
    <property type="match status" value="1"/>
</dbReference>
<keyword evidence="1" id="KW-0175">Coiled coil</keyword>
<dbReference type="AlphaFoldDB" id="A0A6A5TCR1"/>
<dbReference type="InterPro" id="IPR022198">
    <property type="entry name" value="DUF3723"/>
</dbReference>
<dbReference type="Proteomes" id="UP000800035">
    <property type="component" value="Unassembled WGS sequence"/>
</dbReference>
<evidence type="ECO:0000256" key="2">
    <source>
        <dbReference type="SAM" id="MobiDB-lite"/>
    </source>
</evidence>
<protein>
    <submittedName>
        <fullName evidence="3">Uncharacterized protein</fullName>
    </submittedName>
</protein>
<evidence type="ECO:0000313" key="3">
    <source>
        <dbReference type="EMBL" id="KAF1948546.1"/>
    </source>
</evidence>
<feature type="coiled-coil region" evidence="1">
    <location>
        <begin position="581"/>
        <end position="717"/>
    </location>
</feature>
<proteinExistence type="predicted"/>
<sequence length="727" mass="85520">MRQSRLAERELRLEAERCIKYRGTARISLEVLHFQSNQPRELSQKNVERLKEIFRIEKIHRLNPRNHIPAVIHQSDLEDAIQASDTTAERLLSNPANEPPLLAFPAGHRLTCLHGRHRVQAARETLPPTDAWWTVDLYLADSNPALETTLVEEYSNEKKPSDGEIYCKIRQYEQERNLCFKNRWKARLSDHGRRALRQLQDHEELTAAFDDLLGIPGLWDGMRISTLHKMTGMNCDDVILHRLELIKEVWSKLVGRNKMALQRVDQATIFSAFSEQEREAIWNELLSIDCLIPSLYTFFEDLKYLSACADCLKRLVRVSRKETVNSALERKFTDVNQIDNQCIFEVAESTFAVRSGRSVDRLEWGKRQLWLFAMRHYGDMPAQPKKKEKDLLAKAKCYTADEAVLCEFAALADRLGFASREIDDLKKGSSDREIARNALLKARKPDRYKYDDATFEDHVNQIVRMFTSASPLSSERLPYSLVSDIPQASGNRCGFPDKEAHKRDSKLLFITNLCDSNEEQGEDITSFFVRRSVYFSFFGKPTDICADGDSNLTPLPSENVQRNQPSSSLGLEMDGMEYPQRLDQEELRQREIERLARLEQARLEQERLEQERLEQERLEQKRQQERLEQERLEQERLEQARLEQERFEQERLEQERLEQERLEQERLEQERLEQARLEQARIEQERLEREKLEKLEQERLKQERQKHADQARLEQERLARLWSDKKS</sequence>
<dbReference type="OrthoDB" id="5421195at2759"/>
<gene>
    <name evidence="3" type="ORF">CC80DRAFT_556252</name>
</gene>
<keyword evidence="4" id="KW-1185">Reference proteome</keyword>
<feature type="compositionally biased region" description="Polar residues" evidence="2">
    <location>
        <begin position="550"/>
        <end position="569"/>
    </location>
</feature>
<dbReference type="PANTHER" id="PTHR46563">
    <property type="entry name" value="RING-TYPE DOMAIN-CONTAINING PROTEIN"/>
    <property type="match status" value="1"/>
</dbReference>
<organism evidence="3 4">
    <name type="scientific">Byssothecium circinans</name>
    <dbReference type="NCBI Taxonomy" id="147558"/>
    <lineage>
        <taxon>Eukaryota</taxon>
        <taxon>Fungi</taxon>
        <taxon>Dikarya</taxon>
        <taxon>Ascomycota</taxon>
        <taxon>Pezizomycotina</taxon>
        <taxon>Dothideomycetes</taxon>
        <taxon>Pleosporomycetidae</taxon>
        <taxon>Pleosporales</taxon>
        <taxon>Massarineae</taxon>
        <taxon>Massarinaceae</taxon>
        <taxon>Byssothecium</taxon>
    </lineage>
</organism>
<dbReference type="PANTHER" id="PTHR46563:SF4">
    <property type="entry name" value="ASPARTYL_ASPARAGINYL BETA-HYDROXYLASE ISOFORM X1"/>
    <property type="match status" value="1"/>
</dbReference>
<feature type="region of interest" description="Disordered" evidence="2">
    <location>
        <begin position="549"/>
        <end position="578"/>
    </location>
</feature>
<evidence type="ECO:0000256" key="1">
    <source>
        <dbReference type="SAM" id="Coils"/>
    </source>
</evidence>
<name>A0A6A5TCR1_9PLEO</name>